<gene>
    <name evidence="3" type="ORF">E1742_02960</name>
    <name evidence="2" type="ORF">GCM10007388_42890</name>
</gene>
<organism evidence="2 5">
    <name type="scientific">Pseudoduganella plicata</name>
    <dbReference type="NCBI Taxonomy" id="321984"/>
    <lineage>
        <taxon>Bacteria</taxon>
        <taxon>Pseudomonadati</taxon>
        <taxon>Pseudomonadota</taxon>
        <taxon>Betaproteobacteria</taxon>
        <taxon>Burkholderiales</taxon>
        <taxon>Oxalobacteraceae</taxon>
        <taxon>Telluria group</taxon>
        <taxon>Pseudoduganella</taxon>
    </lineage>
</organism>
<evidence type="ECO:0000256" key="1">
    <source>
        <dbReference type="SAM" id="MobiDB-lite"/>
    </source>
</evidence>
<dbReference type="Proteomes" id="UP000294359">
    <property type="component" value="Chromosome"/>
</dbReference>
<reference evidence="2" key="3">
    <citation type="submission" date="2022-12" db="EMBL/GenBank/DDBJ databases">
        <authorList>
            <person name="Sun Q."/>
            <person name="Kim S."/>
        </authorList>
    </citation>
    <scope>NUCLEOTIDE SEQUENCE</scope>
    <source>
        <strain evidence="2">KCTC 12344</strain>
    </source>
</reference>
<dbReference type="RefSeq" id="WP_134383482.1">
    <property type="nucleotide sequence ID" value="NZ_BMWW01000009.1"/>
</dbReference>
<dbReference type="EMBL" id="BMWW01000009">
    <property type="protein sequence ID" value="GGZ04732.1"/>
    <property type="molecule type" value="Genomic_DNA"/>
</dbReference>
<sequence>MKRQIDSIPQAPQTRQAPHDGAPTPPAIGWRTMHRGGRRAPGLRRLQPYRVTLICRLWRALRPRAAHLPKSGPTGGVAHATLDQTLADIVRYIARHVVRRIGRAPASVAPYRAGPRPARAAGGGSRWQLHSPCDGMPAAARDGTGR</sequence>
<evidence type="ECO:0000313" key="2">
    <source>
        <dbReference type="EMBL" id="GGZ04732.1"/>
    </source>
</evidence>
<proteinExistence type="predicted"/>
<evidence type="ECO:0000313" key="5">
    <source>
        <dbReference type="Proteomes" id="UP000619512"/>
    </source>
</evidence>
<evidence type="ECO:0000313" key="3">
    <source>
        <dbReference type="EMBL" id="QBQ35242.1"/>
    </source>
</evidence>
<dbReference type="Proteomes" id="UP000619512">
    <property type="component" value="Unassembled WGS sequence"/>
</dbReference>
<name>A0A4P7BBF1_9BURK</name>
<reference evidence="3 4" key="2">
    <citation type="submission" date="2019-03" db="EMBL/GenBank/DDBJ databases">
        <title>Draft Genome Sequences of Six Type Strains of the Genus Massilia.</title>
        <authorList>
            <person name="Miess H."/>
            <person name="Frediansyhah A."/>
            <person name="Gross H."/>
        </authorList>
    </citation>
    <scope>NUCLEOTIDE SEQUENCE [LARGE SCALE GENOMIC DNA]</scope>
    <source>
        <strain evidence="3 4">DSM 17505</strain>
    </source>
</reference>
<dbReference type="EMBL" id="CP038026">
    <property type="protein sequence ID" value="QBQ35242.1"/>
    <property type="molecule type" value="Genomic_DNA"/>
</dbReference>
<reference evidence="2" key="1">
    <citation type="journal article" date="2014" name="Int. J. Syst. Evol. Microbiol.">
        <title>Complete genome sequence of Corynebacterium casei LMG S-19264T (=DSM 44701T), isolated from a smear-ripened cheese.</title>
        <authorList>
            <consortium name="US DOE Joint Genome Institute (JGI-PGF)"/>
            <person name="Walter F."/>
            <person name="Albersmeier A."/>
            <person name="Kalinowski J."/>
            <person name="Ruckert C."/>
        </authorList>
    </citation>
    <scope>NUCLEOTIDE SEQUENCE</scope>
    <source>
        <strain evidence="2">KCTC 12344</strain>
    </source>
</reference>
<feature type="region of interest" description="Disordered" evidence="1">
    <location>
        <begin position="1"/>
        <end position="40"/>
    </location>
</feature>
<keyword evidence="4" id="KW-1185">Reference proteome</keyword>
<protein>
    <submittedName>
        <fullName evidence="2">Uncharacterized protein</fullName>
    </submittedName>
</protein>
<dbReference type="AlphaFoldDB" id="A0A4P7BBF1"/>
<accession>A0A4P7BBF1</accession>
<feature type="region of interest" description="Disordered" evidence="1">
    <location>
        <begin position="113"/>
        <end position="146"/>
    </location>
</feature>
<evidence type="ECO:0000313" key="4">
    <source>
        <dbReference type="Proteomes" id="UP000294359"/>
    </source>
</evidence>